<proteinExistence type="predicted"/>
<sequence length="222" mass="23684">MLWILTWCSLRSRDPAVPSQKVLGPPGAVSNTSPVSEGVCKYLQNTVTKFSASASVVADPEEAKNALTPIAEEVIKAFTATLGTLLSISSGAGASLAKELQESGRQLTEALDALGSAVCTGHLATCAAKVLEYAASLEQSSTKNRAALMRRLLKSLSQLRDANREMQEELDGGSTAVDITSGDEELLDDEDDLVMPPMDPSERQVCGTGLWSGWNETRLQWI</sequence>
<dbReference type="Proteomes" id="UP001642484">
    <property type="component" value="Unassembled WGS sequence"/>
</dbReference>
<evidence type="ECO:0000313" key="2">
    <source>
        <dbReference type="EMBL" id="CAK9116176.1"/>
    </source>
</evidence>
<keyword evidence="3" id="KW-1185">Reference proteome</keyword>
<dbReference type="InterPro" id="IPR049317">
    <property type="entry name" value="GCIP-like_N"/>
</dbReference>
<dbReference type="EMBL" id="CAXAMN010028339">
    <property type="protein sequence ID" value="CAK9116176.1"/>
    <property type="molecule type" value="Genomic_DNA"/>
</dbReference>
<reference evidence="2 3" key="1">
    <citation type="submission" date="2024-02" db="EMBL/GenBank/DDBJ databases">
        <authorList>
            <person name="Chen Y."/>
            <person name="Shah S."/>
            <person name="Dougan E. K."/>
            <person name="Thang M."/>
            <person name="Chan C."/>
        </authorList>
    </citation>
    <scope>NUCLEOTIDE SEQUENCE [LARGE SCALE GENOMIC DNA]</scope>
</reference>
<feature type="domain" description="Cyclin-D1-binding protein 1-like N-terminal" evidence="1">
    <location>
        <begin position="43"/>
        <end position="170"/>
    </location>
</feature>
<comment type="caution">
    <text evidence="2">The sequence shown here is derived from an EMBL/GenBank/DDBJ whole genome shotgun (WGS) entry which is preliminary data.</text>
</comment>
<organism evidence="2 3">
    <name type="scientific">Durusdinium trenchii</name>
    <dbReference type="NCBI Taxonomy" id="1381693"/>
    <lineage>
        <taxon>Eukaryota</taxon>
        <taxon>Sar</taxon>
        <taxon>Alveolata</taxon>
        <taxon>Dinophyceae</taxon>
        <taxon>Suessiales</taxon>
        <taxon>Symbiodiniaceae</taxon>
        <taxon>Durusdinium</taxon>
    </lineage>
</organism>
<name>A0ABP0SVF0_9DINO</name>
<protein>
    <recommendedName>
        <fullName evidence="1">Cyclin-D1-binding protein 1-like N-terminal domain-containing protein</fullName>
    </recommendedName>
</protein>
<dbReference type="Pfam" id="PF13324">
    <property type="entry name" value="GCIP_N"/>
    <property type="match status" value="1"/>
</dbReference>
<evidence type="ECO:0000259" key="1">
    <source>
        <dbReference type="Pfam" id="PF13324"/>
    </source>
</evidence>
<evidence type="ECO:0000313" key="3">
    <source>
        <dbReference type="Proteomes" id="UP001642484"/>
    </source>
</evidence>
<gene>
    <name evidence="2" type="ORF">CCMP2556_LOCUS53828</name>
</gene>
<accession>A0ABP0SVF0</accession>